<gene>
    <name evidence="6" type="ORF">MNBD_GAMMA16-1490</name>
</gene>
<keyword evidence="2 5" id="KW-0812">Transmembrane</keyword>
<evidence type="ECO:0000256" key="5">
    <source>
        <dbReference type="SAM" id="Phobius"/>
    </source>
</evidence>
<dbReference type="PANTHER" id="PTHR36926:SF1">
    <property type="entry name" value="COLICIN V PRODUCTION PROTEIN"/>
    <property type="match status" value="1"/>
</dbReference>
<keyword evidence="3 5" id="KW-1133">Transmembrane helix</keyword>
<organism evidence="6">
    <name type="scientific">hydrothermal vent metagenome</name>
    <dbReference type="NCBI Taxonomy" id="652676"/>
    <lineage>
        <taxon>unclassified sequences</taxon>
        <taxon>metagenomes</taxon>
        <taxon>ecological metagenomes</taxon>
    </lineage>
</organism>
<keyword evidence="4 5" id="KW-0472">Membrane</keyword>
<dbReference type="GO" id="GO:0009403">
    <property type="term" value="P:toxin biosynthetic process"/>
    <property type="evidence" value="ECO:0007669"/>
    <property type="project" value="InterPro"/>
</dbReference>
<feature type="transmembrane region" description="Helical" evidence="5">
    <location>
        <begin position="101"/>
        <end position="124"/>
    </location>
</feature>
<proteinExistence type="predicted"/>
<feature type="transmembrane region" description="Helical" evidence="5">
    <location>
        <begin position="6"/>
        <end position="24"/>
    </location>
</feature>
<dbReference type="GO" id="GO:0016020">
    <property type="term" value="C:membrane"/>
    <property type="evidence" value="ECO:0007669"/>
    <property type="project" value="UniProtKB-SubCell"/>
</dbReference>
<dbReference type="EMBL" id="UOFO01000036">
    <property type="protein sequence ID" value="VAW84221.1"/>
    <property type="molecule type" value="Genomic_DNA"/>
</dbReference>
<evidence type="ECO:0000256" key="1">
    <source>
        <dbReference type="ARBA" id="ARBA00004141"/>
    </source>
</evidence>
<evidence type="ECO:0000313" key="6">
    <source>
        <dbReference type="EMBL" id="VAW84221.1"/>
    </source>
</evidence>
<dbReference type="AlphaFoldDB" id="A0A3B0YXS5"/>
<evidence type="ECO:0000256" key="4">
    <source>
        <dbReference type="ARBA" id="ARBA00023136"/>
    </source>
</evidence>
<comment type="subcellular location">
    <subcellularLocation>
        <location evidence="1">Membrane</location>
        <topology evidence="1">Multi-pass membrane protein</topology>
    </subcellularLocation>
</comment>
<dbReference type="PANTHER" id="PTHR36926">
    <property type="entry name" value="COLICIN V PRODUCTION PROTEIN"/>
    <property type="match status" value="1"/>
</dbReference>
<reference evidence="6" key="1">
    <citation type="submission" date="2018-06" db="EMBL/GenBank/DDBJ databases">
        <authorList>
            <person name="Zhirakovskaya E."/>
        </authorList>
    </citation>
    <scope>NUCLEOTIDE SEQUENCE</scope>
</reference>
<evidence type="ECO:0008006" key="7">
    <source>
        <dbReference type="Google" id="ProtNLM"/>
    </source>
</evidence>
<dbReference type="InterPro" id="IPR003825">
    <property type="entry name" value="Colicin-V_CvpA"/>
</dbReference>
<name>A0A3B0YXS5_9ZZZZ</name>
<accession>A0A3B0YXS5</accession>
<evidence type="ECO:0000256" key="2">
    <source>
        <dbReference type="ARBA" id="ARBA00022692"/>
    </source>
</evidence>
<feature type="transmembrane region" description="Helical" evidence="5">
    <location>
        <begin position="31"/>
        <end position="51"/>
    </location>
</feature>
<feature type="transmembrane region" description="Helical" evidence="5">
    <location>
        <begin position="63"/>
        <end position="89"/>
    </location>
</feature>
<protein>
    <recommendedName>
        <fullName evidence="7">Colicin V production protein</fullName>
    </recommendedName>
</protein>
<sequence length="169" mass="18185">MTTIDLILIGLVTLFSLIGLWVGFVRGALYLLTLVAAGVVALLFTSNMSVWLTDYISIAPLRIAVSFIVLYVAVTILGAIVSSLIAYVISKSGLSGVNRAIGLVFGGACGVVLVCMFVVVGNYLPYASDAWWLESQLIPHIQVIAEMLKQYLPSSIEEVKTLNLAEFGR</sequence>
<evidence type="ECO:0000256" key="3">
    <source>
        <dbReference type="ARBA" id="ARBA00022989"/>
    </source>
</evidence>
<dbReference type="Pfam" id="PF02674">
    <property type="entry name" value="Colicin_V"/>
    <property type="match status" value="1"/>
</dbReference>
<dbReference type="InterPro" id="IPR052719">
    <property type="entry name" value="CvpA-like"/>
</dbReference>